<sequence length="212" mass="24510">MEENKFNQIIKSEQFAMISDLSEVALDSFTDNEILKDIPLIGTAVKLLNIGNTINDRIFVNKLIKFLKQLDNFENGTVLKEIKYLDDSKIYSYKVGEKILEIINRIDSDGKPEITGRLFRNFIDKKISYPEFLKLTNIVEKAFYYDLILLNNCSPEGKLYIDLDEELYNLGLIEHTGIGLFSPTEEEKKELDKTKYLITERGAMLLEYGLKC</sequence>
<evidence type="ECO:0000313" key="4">
    <source>
        <dbReference type="Proteomes" id="UP001107960"/>
    </source>
</evidence>
<dbReference type="EMBL" id="JACXXP010000003">
    <property type="protein sequence ID" value="MBD3903905.1"/>
    <property type="molecule type" value="Genomic_DNA"/>
</dbReference>
<dbReference type="Proteomes" id="UP000603715">
    <property type="component" value="Unassembled WGS sequence"/>
</dbReference>
<dbReference type="EMBL" id="JAJJML010000001">
    <property type="protein sequence ID" value="MCC9032910.1"/>
    <property type="molecule type" value="Genomic_DNA"/>
</dbReference>
<accession>A0A9Q3USH0</accession>
<reference evidence="2" key="1">
    <citation type="submission" date="2021-11" db="EMBL/GenBank/DDBJ databases">
        <title>Description of novel Chryseobacterium species.</title>
        <authorList>
            <person name="Saticioglu I.B."/>
            <person name="Ay H."/>
            <person name="Altun S."/>
            <person name="Duman M."/>
        </authorList>
    </citation>
    <scope>NUCLEOTIDE SEQUENCE</scope>
    <source>
        <strain evidence="2">C-39</strain>
    </source>
</reference>
<comment type="caution">
    <text evidence="2">The sequence shown here is derived from an EMBL/GenBank/DDBJ whole genome shotgun (WGS) entry which is preliminary data.</text>
</comment>
<protein>
    <submittedName>
        <fullName evidence="2">Uncharacterized protein</fullName>
    </submittedName>
</protein>
<evidence type="ECO:0000313" key="1">
    <source>
        <dbReference type="EMBL" id="MBD3903905.1"/>
    </source>
</evidence>
<organism evidence="2 4">
    <name type="scientific">Chryseobacterium muglaense</name>
    <dbReference type="NCBI Taxonomy" id="2893752"/>
    <lineage>
        <taxon>Bacteria</taxon>
        <taxon>Pseudomonadati</taxon>
        <taxon>Bacteroidota</taxon>
        <taxon>Flavobacteriia</taxon>
        <taxon>Flavobacteriales</taxon>
        <taxon>Weeksellaceae</taxon>
        <taxon>Chryseobacterium group</taxon>
        <taxon>Chryseobacterium</taxon>
    </lineage>
</organism>
<dbReference type="RefSeq" id="WP_191178500.1">
    <property type="nucleotide sequence ID" value="NZ_JACXXP010000003.1"/>
</dbReference>
<proteinExistence type="predicted"/>
<evidence type="ECO:0000313" key="2">
    <source>
        <dbReference type="EMBL" id="MCC9032910.1"/>
    </source>
</evidence>
<name>A0A9Q3USH0_9FLAO</name>
<reference evidence="1" key="3">
    <citation type="submission" date="2024-05" db="EMBL/GenBank/DDBJ databases">
        <title>Description of novel Chryseobacterium sp. strain C-2.</title>
        <authorList>
            <person name="Saticioglu I.B."/>
        </authorList>
    </citation>
    <scope>NUCLEOTIDE SEQUENCE</scope>
    <source>
        <strain evidence="1">C-2</strain>
    </source>
</reference>
<dbReference type="AlphaFoldDB" id="A0A9Q3USH0"/>
<dbReference type="Proteomes" id="UP001107960">
    <property type="component" value="Unassembled WGS sequence"/>
</dbReference>
<keyword evidence="3" id="KW-1185">Reference proteome</keyword>
<reference evidence="3" key="2">
    <citation type="submission" date="2023-07" db="EMBL/GenBank/DDBJ databases">
        <title>Description of novel Chryseobacterium sp. strain C-2.</title>
        <authorList>
            <person name="Saticioglu I.B."/>
        </authorList>
    </citation>
    <scope>NUCLEOTIDE SEQUENCE [LARGE SCALE GENOMIC DNA]</scope>
    <source>
        <strain evidence="3">C-2</strain>
    </source>
</reference>
<gene>
    <name evidence="1" type="ORF">IEW27_04765</name>
    <name evidence="2" type="ORF">LNP80_01395</name>
</gene>
<evidence type="ECO:0000313" key="3">
    <source>
        <dbReference type="Proteomes" id="UP000603715"/>
    </source>
</evidence>